<dbReference type="EMBL" id="JANWTC010000004">
    <property type="protein sequence ID" value="MCS5479498.1"/>
    <property type="molecule type" value="Genomic_DNA"/>
</dbReference>
<feature type="domain" description="HTH luxR-type" evidence="3">
    <location>
        <begin position="140"/>
        <end position="210"/>
    </location>
</feature>
<name>A0ABT2FW83_9CORY</name>
<dbReference type="Pfam" id="PF00072">
    <property type="entry name" value="Response_reg"/>
    <property type="match status" value="1"/>
</dbReference>
<dbReference type="PANTHER" id="PTHR43214">
    <property type="entry name" value="TWO-COMPONENT RESPONSE REGULATOR"/>
    <property type="match status" value="1"/>
</dbReference>
<evidence type="ECO:0000313" key="6">
    <source>
        <dbReference type="Proteomes" id="UP001205965"/>
    </source>
</evidence>
<dbReference type="SUPFAM" id="SSF46894">
    <property type="entry name" value="C-terminal effector domain of the bipartite response regulators"/>
    <property type="match status" value="1"/>
</dbReference>
<dbReference type="InterPro" id="IPR016032">
    <property type="entry name" value="Sig_transdc_resp-reg_C-effctor"/>
</dbReference>
<sequence length="221" mass="23456">MHVNVVAIDDHEVALLGLEQMLRASGECTLVGTYHSVPRALAHMRAPDAPTVHVALLDLRLADGSDPLINAEALHGAGMTVLVYSSLESPFLLRRALQAGVAGAVEKTASRENLIHAITLAAQGKTYATADWAGAIDSDPLLHAADLSPRQREVLELYAMGESAKGVASITGLSQDTVQDYLGRIRTKYSMVGRPANTKIDLLIRAQEDGYLPGPSDIVGA</sequence>
<dbReference type="Pfam" id="PF00196">
    <property type="entry name" value="GerE"/>
    <property type="match status" value="1"/>
</dbReference>
<keyword evidence="1" id="KW-0238">DNA-binding</keyword>
<proteinExistence type="predicted"/>
<dbReference type="PROSITE" id="PS50043">
    <property type="entry name" value="HTH_LUXR_2"/>
    <property type="match status" value="1"/>
</dbReference>
<organism evidence="5 6">
    <name type="scientific">Corynebacterium lemuris</name>
    <dbReference type="NCBI Taxonomy" id="1859292"/>
    <lineage>
        <taxon>Bacteria</taxon>
        <taxon>Bacillati</taxon>
        <taxon>Actinomycetota</taxon>
        <taxon>Actinomycetes</taxon>
        <taxon>Mycobacteriales</taxon>
        <taxon>Corynebacteriaceae</taxon>
        <taxon>Corynebacterium</taxon>
    </lineage>
</organism>
<evidence type="ECO:0000259" key="3">
    <source>
        <dbReference type="PROSITE" id="PS50043"/>
    </source>
</evidence>
<gene>
    <name evidence="5" type="ORF">NYP18_07495</name>
</gene>
<dbReference type="SMART" id="SM00421">
    <property type="entry name" value="HTH_LUXR"/>
    <property type="match status" value="1"/>
</dbReference>
<reference evidence="5 6" key="1">
    <citation type="submission" date="2022-08" db="EMBL/GenBank/DDBJ databases">
        <title>YIM 101645 draft genome.</title>
        <authorList>
            <person name="Chen X."/>
        </authorList>
    </citation>
    <scope>NUCLEOTIDE SEQUENCE [LARGE SCALE GENOMIC DNA]</scope>
    <source>
        <strain evidence="5 6">YIM 101645</strain>
    </source>
</reference>
<dbReference type="InterPro" id="IPR039420">
    <property type="entry name" value="WalR-like"/>
</dbReference>
<feature type="domain" description="Response regulatory" evidence="4">
    <location>
        <begin position="4"/>
        <end position="122"/>
    </location>
</feature>
<dbReference type="InterPro" id="IPR000792">
    <property type="entry name" value="Tscrpt_reg_LuxR_C"/>
</dbReference>
<evidence type="ECO:0000256" key="2">
    <source>
        <dbReference type="PROSITE-ProRule" id="PRU00169"/>
    </source>
</evidence>
<dbReference type="PROSITE" id="PS00622">
    <property type="entry name" value="HTH_LUXR_1"/>
    <property type="match status" value="1"/>
</dbReference>
<dbReference type="InterPro" id="IPR011006">
    <property type="entry name" value="CheY-like_superfamily"/>
</dbReference>
<dbReference type="InterPro" id="IPR036388">
    <property type="entry name" value="WH-like_DNA-bd_sf"/>
</dbReference>
<dbReference type="Proteomes" id="UP001205965">
    <property type="component" value="Unassembled WGS sequence"/>
</dbReference>
<feature type="modified residue" description="4-aspartylphosphate" evidence="2">
    <location>
        <position position="58"/>
    </location>
</feature>
<dbReference type="PRINTS" id="PR00038">
    <property type="entry name" value="HTHLUXR"/>
</dbReference>
<dbReference type="Gene3D" id="3.40.50.2300">
    <property type="match status" value="1"/>
</dbReference>
<keyword evidence="6" id="KW-1185">Reference proteome</keyword>
<evidence type="ECO:0000259" key="4">
    <source>
        <dbReference type="PROSITE" id="PS50110"/>
    </source>
</evidence>
<keyword evidence="2" id="KW-0597">Phosphoprotein</keyword>
<dbReference type="RefSeq" id="WP_259427551.1">
    <property type="nucleotide sequence ID" value="NZ_JANWTC010000004.1"/>
</dbReference>
<dbReference type="InterPro" id="IPR001789">
    <property type="entry name" value="Sig_transdc_resp-reg_receiver"/>
</dbReference>
<accession>A0ABT2FW83</accession>
<protein>
    <submittedName>
        <fullName evidence="5">Response regulator transcription factor</fullName>
    </submittedName>
</protein>
<dbReference type="SMART" id="SM00448">
    <property type="entry name" value="REC"/>
    <property type="match status" value="1"/>
</dbReference>
<dbReference type="Gene3D" id="1.10.10.10">
    <property type="entry name" value="Winged helix-like DNA-binding domain superfamily/Winged helix DNA-binding domain"/>
    <property type="match status" value="1"/>
</dbReference>
<comment type="caution">
    <text evidence="5">The sequence shown here is derived from an EMBL/GenBank/DDBJ whole genome shotgun (WGS) entry which is preliminary data.</text>
</comment>
<evidence type="ECO:0000313" key="5">
    <source>
        <dbReference type="EMBL" id="MCS5479498.1"/>
    </source>
</evidence>
<dbReference type="SUPFAM" id="SSF52172">
    <property type="entry name" value="CheY-like"/>
    <property type="match status" value="1"/>
</dbReference>
<dbReference type="PROSITE" id="PS50110">
    <property type="entry name" value="RESPONSE_REGULATORY"/>
    <property type="match status" value="1"/>
</dbReference>
<evidence type="ECO:0000256" key="1">
    <source>
        <dbReference type="ARBA" id="ARBA00023125"/>
    </source>
</evidence>